<dbReference type="SUPFAM" id="SSF57850">
    <property type="entry name" value="RING/U-box"/>
    <property type="match status" value="1"/>
</dbReference>
<accession>A0A6C0CEG6</accession>
<reference evidence="2" key="1">
    <citation type="journal article" date="2020" name="Nature">
        <title>Giant virus diversity and host interactions through global metagenomics.</title>
        <authorList>
            <person name="Schulz F."/>
            <person name="Roux S."/>
            <person name="Paez-Espino D."/>
            <person name="Jungbluth S."/>
            <person name="Walsh D.A."/>
            <person name="Denef V.J."/>
            <person name="McMahon K.D."/>
            <person name="Konstantinidis K.T."/>
            <person name="Eloe-Fadrosh E.A."/>
            <person name="Kyrpides N.C."/>
            <person name="Woyke T."/>
        </authorList>
    </citation>
    <scope>NUCLEOTIDE SEQUENCE</scope>
    <source>
        <strain evidence="2">GVMAG-M-3300020523-10</strain>
    </source>
</reference>
<dbReference type="Gene3D" id="3.30.40.10">
    <property type="entry name" value="Zinc/RING finger domain, C3HC4 (zinc finger)"/>
    <property type="match status" value="1"/>
</dbReference>
<dbReference type="AlphaFoldDB" id="A0A6C0CEG6"/>
<organism evidence="2">
    <name type="scientific">viral metagenome</name>
    <dbReference type="NCBI Taxonomy" id="1070528"/>
    <lineage>
        <taxon>unclassified sequences</taxon>
        <taxon>metagenomes</taxon>
        <taxon>organismal metagenomes</taxon>
    </lineage>
</organism>
<feature type="domain" description="RING-type" evidence="1">
    <location>
        <begin position="48"/>
        <end position="91"/>
    </location>
</feature>
<dbReference type="PROSITE" id="PS50089">
    <property type="entry name" value="ZF_RING_2"/>
    <property type="match status" value="1"/>
</dbReference>
<proteinExistence type="predicted"/>
<sequence>MFKSLKSLKSLKSRFRTQKKIKSTSLSPRTKSVAATKLQTTFKNKEDCGICLSKMLNIKTQVRLVPCGHTFHRDCINKFVTSGGKTCPNCRTPFTSDDIVTPNQYKILEAHKHKQPHTLKKTLQLFDAAMNNCKEAYEKYQATIQPREVAAWDYNDYVSTNYPPPHSMNPLRYFYNKKEARLAKVWQDASEAEWEAYDKYLLKCKVAAPFRAQSRKNFNPNDYREFNEYIQSIYESQNPNTLEKLTTHKYTKRPLRFD</sequence>
<dbReference type="InterPro" id="IPR013083">
    <property type="entry name" value="Znf_RING/FYVE/PHD"/>
</dbReference>
<dbReference type="PANTHER" id="PTHR47662:SF1">
    <property type="entry name" value="RING-TYPE DOMAIN-CONTAINING PROTEIN"/>
    <property type="match status" value="1"/>
</dbReference>
<name>A0A6C0CEG6_9ZZZZ</name>
<evidence type="ECO:0000259" key="1">
    <source>
        <dbReference type="PROSITE" id="PS50089"/>
    </source>
</evidence>
<protein>
    <recommendedName>
        <fullName evidence="1">RING-type domain-containing protein</fullName>
    </recommendedName>
</protein>
<dbReference type="PANTHER" id="PTHR47662">
    <property type="entry name" value="RING-TYPE DOMAIN-CONTAINING PROTEIN"/>
    <property type="match status" value="1"/>
</dbReference>
<dbReference type="Pfam" id="PF13639">
    <property type="entry name" value="zf-RING_2"/>
    <property type="match status" value="1"/>
</dbReference>
<dbReference type="SMART" id="SM00184">
    <property type="entry name" value="RING"/>
    <property type="match status" value="1"/>
</dbReference>
<dbReference type="CDD" id="cd16448">
    <property type="entry name" value="RING-H2"/>
    <property type="match status" value="1"/>
</dbReference>
<evidence type="ECO:0000313" key="2">
    <source>
        <dbReference type="EMBL" id="QHT01975.1"/>
    </source>
</evidence>
<dbReference type="EMBL" id="MN739384">
    <property type="protein sequence ID" value="QHT01975.1"/>
    <property type="molecule type" value="Genomic_DNA"/>
</dbReference>
<dbReference type="InterPro" id="IPR001841">
    <property type="entry name" value="Znf_RING"/>
</dbReference>